<keyword evidence="3" id="KW-1185">Reference proteome</keyword>
<evidence type="ECO:0000313" key="2">
    <source>
        <dbReference type="EMBL" id="CAH2405271.1"/>
    </source>
</evidence>
<keyword evidence="1" id="KW-1133">Transmembrane helix</keyword>
<organism evidence="2 3">
    <name type="scientific">Mesorhizobium ventifaucium</name>
    <dbReference type="NCBI Taxonomy" id="666020"/>
    <lineage>
        <taxon>Bacteria</taxon>
        <taxon>Pseudomonadati</taxon>
        <taxon>Pseudomonadota</taxon>
        <taxon>Alphaproteobacteria</taxon>
        <taxon>Hyphomicrobiales</taxon>
        <taxon>Phyllobacteriaceae</taxon>
        <taxon>Mesorhizobium</taxon>
    </lineage>
</organism>
<dbReference type="EMBL" id="CAKXZS010000034">
    <property type="protein sequence ID" value="CAH2405271.1"/>
    <property type="molecule type" value="Genomic_DNA"/>
</dbReference>
<keyword evidence="1" id="KW-0472">Membrane</keyword>
<name>A0ABM9E7Z5_9HYPH</name>
<keyword evidence="1" id="KW-0812">Transmembrane</keyword>
<evidence type="ECO:0008006" key="4">
    <source>
        <dbReference type="Google" id="ProtNLM"/>
    </source>
</evidence>
<dbReference type="Proteomes" id="UP001152604">
    <property type="component" value="Unassembled WGS sequence"/>
</dbReference>
<protein>
    <recommendedName>
        <fullName evidence="4">DUF2062 domain-containing protein</fullName>
    </recommendedName>
</protein>
<proteinExistence type="predicted"/>
<evidence type="ECO:0000313" key="3">
    <source>
        <dbReference type="Proteomes" id="UP001152604"/>
    </source>
</evidence>
<comment type="caution">
    <text evidence="2">The sequence shown here is derived from an EMBL/GenBank/DDBJ whole genome shotgun (WGS) entry which is preliminary data.</text>
</comment>
<accession>A0ABM9E7Z5</accession>
<reference evidence="2" key="1">
    <citation type="submission" date="2022-03" db="EMBL/GenBank/DDBJ databases">
        <authorList>
            <person name="Brunel B."/>
        </authorList>
    </citation>
    <scope>NUCLEOTIDE SEQUENCE</scope>
    <source>
        <strain evidence="2">STM4922sample</strain>
    </source>
</reference>
<feature type="transmembrane region" description="Helical" evidence="1">
    <location>
        <begin position="51"/>
        <end position="79"/>
    </location>
</feature>
<sequence length="136" mass="15084">MQRRPERPLHVCLDGHSRHWLGYTWRQALHLLVRMSGPAPRYTQGRLTRGLIFGGIGYAIGLSTGVAALGSAVSGAVVFGPHWLCHRVANAWERERPGIATGLARRAHGRRPTGRRPCRKQCSPTQRLCAAGRLFE</sequence>
<evidence type="ECO:0000256" key="1">
    <source>
        <dbReference type="SAM" id="Phobius"/>
    </source>
</evidence>
<gene>
    <name evidence="2" type="ORF">MES4922_40158</name>
</gene>